<proteinExistence type="inferred from homology"/>
<dbReference type="PANTHER" id="PTHR34584:SF1">
    <property type="entry name" value="NA(+)_H(+) ANTIPORTER SUBUNIT E1"/>
    <property type="match status" value="1"/>
</dbReference>
<organism evidence="8 9">
    <name type="scientific">Methylobacterium goesingense</name>
    <dbReference type="NCBI Taxonomy" id="243690"/>
    <lineage>
        <taxon>Bacteria</taxon>
        <taxon>Pseudomonadati</taxon>
        <taxon>Pseudomonadota</taxon>
        <taxon>Alphaproteobacteria</taxon>
        <taxon>Hyphomicrobiales</taxon>
        <taxon>Methylobacteriaceae</taxon>
        <taxon>Methylobacterium</taxon>
    </lineage>
</organism>
<keyword evidence="6 7" id="KW-0472">Membrane</keyword>
<keyword evidence="4 7" id="KW-0812">Transmembrane</keyword>
<evidence type="ECO:0000256" key="6">
    <source>
        <dbReference type="ARBA" id="ARBA00023136"/>
    </source>
</evidence>
<evidence type="ECO:0000256" key="5">
    <source>
        <dbReference type="ARBA" id="ARBA00022989"/>
    </source>
</evidence>
<evidence type="ECO:0000256" key="7">
    <source>
        <dbReference type="SAM" id="Phobius"/>
    </source>
</evidence>
<evidence type="ECO:0000256" key="1">
    <source>
        <dbReference type="ARBA" id="ARBA00004651"/>
    </source>
</evidence>
<dbReference type="RefSeq" id="WP_373320976.1">
    <property type="nucleotide sequence ID" value="NZ_BPQL01000155.1"/>
</dbReference>
<dbReference type="PIRSF" id="PIRSF019239">
    <property type="entry name" value="MrpE"/>
    <property type="match status" value="1"/>
</dbReference>
<feature type="transmembrane region" description="Helical" evidence="7">
    <location>
        <begin position="31"/>
        <end position="51"/>
    </location>
</feature>
<protein>
    <submittedName>
        <fullName evidence="8">Multicomponent K+:H+ antiporter subunit E</fullName>
    </submittedName>
</protein>
<accession>A0ABV2L7V9</accession>
<dbReference type="EMBL" id="JBEPMM010000010">
    <property type="protein sequence ID" value="MET3693926.1"/>
    <property type="molecule type" value="Genomic_DNA"/>
</dbReference>
<name>A0ABV2L7V9_9HYPH</name>
<sequence>MSRILRPFLPYPLLSVGLAVTWLLLNAPLSPGSAVLALLVGLTVPAVMRALRPPAVRVRAPSTLARLLVVVLYDMVRSNIDVGRIILGLRRGTRRTGFVAIPLDLREPFGLAVLSIILTATPGTLWVRYDSGTGRLLLHVLDYTDGDEWVRRVKDRYERPLMQIFARGDSA</sequence>
<comment type="similarity">
    <text evidence="2">Belongs to the CPA3 antiporters (TC 2.A.63) subunit E family.</text>
</comment>
<gene>
    <name evidence="8" type="ORF">ABID43_003480</name>
</gene>
<dbReference type="Pfam" id="PF01899">
    <property type="entry name" value="MNHE"/>
    <property type="match status" value="1"/>
</dbReference>
<dbReference type="InterPro" id="IPR002758">
    <property type="entry name" value="Cation_antiport_E"/>
</dbReference>
<evidence type="ECO:0000313" key="9">
    <source>
        <dbReference type="Proteomes" id="UP001549145"/>
    </source>
</evidence>
<keyword evidence="5 7" id="KW-1133">Transmembrane helix</keyword>
<dbReference type="Proteomes" id="UP001549145">
    <property type="component" value="Unassembled WGS sequence"/>
</dbReference>
<reference evidence="8 9" key="1">
    <citation type="submission" date="2024-06" db="EMBL/GenBank/DDBJ databases">
        <title>Genomic Encyclopedia of Type Strains, Phase IV (KMG-IV): sequencing the most valuable type-strain genomes for metagenomic binning, comparative biology and taxonomic classification.</title>
        <authorList>
            <person name="Goeker M."/>
        </authorList>
    </citation>
    <scope>NUCLEOTIDE SEQUENCE [LARGE SCALE GENOMIC DNA]</scope>
    <source>
        <strain evidence="8 9">DSM 21331</strain>
    </source>
</reference>
<dbReference type="PANTHER" id="PTHR34584">
    <property type="entry name" value="NA(+)/H(+) ANTIPORTER SUBUNIT E1"/>
    <property type="match status" value="1"/>
</dbReference>
<comment type="caution">
    <text evidence="8">The sequence shown here is derived from an EMBL/GenBank/DDBJ whole genome shotgun (WGS) entry which is preliminary data.</text>
</comment>
<evidence type="ECO:0000256" key="2">
    <source>
        <dbReference type="ARBA" id="ARBA00006228"/>
    </source>
</evidence>
<comment type="subcellular location">
    <subcellularLocation>
        <location evidence="1">Cell membrane</location>
        <topology evidence="1">Multi-pass membrane protein</topology>
    </subcellularLocation>
</comment>
<dbReference type="NCBIfam" id="NF006520">
    <property type="entry name" value="PRK08965.1-4"/>
    <property type="match status" value="1"/>
</dbReference>
<evidence type="ECO:0000313" key="8">
    <source>
        <dbReference type="EMBL" id="MET3693926.1"/>
    </source>
</evidence>
<evidence type="ECO:0000256" key="3">
    <source>
        <dbReference type="ARBA" id="ARBA00022475"/>
    </source>
</evidence>
<keyword evidence="3" id="KW-1003">Cell membrane</keyword>
<evidence type="ECO:0000256" key="4">
    <source>
        <dbReference type="ARBA" id="ARBA00022692"/>
    </source>
</evidence>
<keyword evidence="9" id="KW-1185">Reference proteome</keyword>